<dbReference type="SUPFAM" id="SSF54403">
    <property type="entry name" value="Cystatin/monellin"/>
    <property type="match status" value="1"/>
</dbReference>
<name>A0AAV8R1H5_ENSVE</name>
<dbReference type="Gene3D" id="3.10.450.10">
    <property type="match status" value="1"/>
</dbReference>
<evidence type="ECO:0000256" key="2">
    <source>
        <dbReference type="ARBA" id="ARBA00022690"/>
    </source>
</evidence>
<feature type="signal peptide" evidence="4">
    <location>
        <begin position="1"/>
        <end position="24"/>
    </location>
</feature>
<protein>
    <recommendedName>
        <fullName evidence="5">Cystatin domain-containing protein</fullName>
    </recommendedName>
</protein>
<keyword evidence="2" id="KW-0646">Protease inhibitor</keyword>
<proteinExistence type="inferred from homology"/>
<dbReference type="CDD" id="cd00042">
    <property type="entry name" value="CY"/>
    <property type="match status" value="1"/>
</dbReference>
<keyword evidence="3" id="KW-0789">Thiol protease inhibitor</keyword>
<keyword evidence="7" id="KW-1185">Reference proteome</keyword>
<evidence type="ECO:0000256" key="3">
    <source>
        <dbReference type="ARBA" id="ARBA00022704"/>
    </source>
</evidence>
<evidence type="ECO:0000259" key="5">
    <source>
        <dbReference type="SMART" id="SM00043"/>
    </source>
</evidence>
<dbReference type="AlphaFoldDB" id="A0AAV8R1H5"/>
<dbReference type="EMBL" id="JAQQAF010000005">
    <property type="protein sequence ID" value="KAJ8486514.1"/>
    <property type="molecule type" value="Genomic_DNA"/>
</dbReference>
<comment type="similarity">
    <text evidence="1">Belongs to the cystatin family. Phytocystatin subfamily.</text>
</comment>
<evidence type="ECO:0000256" key="1">
    <source>
        <dbReference type="ARBA" id="ARBA00007233"/>
    </source>
</evidence>
<dbReference type="PANTHER" id="PTHR47364:SF2">
    <property type="entry name" value="CYSTEINE PROTEINASE INHIBITOR 5"/>
    <property type="match status" value="1"/>
</dbReference>
<dbReference type="InterPro" id="IPR046350">
    <property type="entry name" value="Cystatin_sf"/>
</dbReference>
<reference evidence="6 7" key="1">
    <citation type="submission" date="2022-12" db="EMBL/GenBank/DDBJ databases">
        <title>Chromosome-scale assembly of the Ensete ventricosum genome.</title>
        <authorList>
            <person name="Dussert Y."/>
            <person name="Stocks J."/>
            <person name="Wendawek A."/>
            <person name="Woldeyes F."/>
            <person name="Nichols R.A."/>
            <person name="Borrell J.S."/>
        </authorList>
    </citation>
    <scope>NUCLEOTIDE SEQUENCE [LARGE SCALE GENOMIC DNA]</scope>
    <source>
        <strain evidence="7">cv. Maze</strain>
        <tissue evidence="6">Seeds</tissue>
    </source>
</reference>
<comment type="caution">
    <text evidence="6">The sequence shown here is derived from an EMBL/GenBank/DDBJ whole genome shotgun (WGS) entry which is preliminary data.</text>
</comment>
<keyword evidence="4" id="KW-0732">Signal</keyword>
<feature type="domain" description="Cystatin" evidence="5">
    <location>
        <begin position="31"/>
        <end position="122"/>
    </location>
</feature>
<feature type="chain" id="PRO_5043507799" description="Cystatin domain-containing protein" evidence="4">
    <location>
        <begin position="25"/>
        <end position="125"/>
    </location>
</feature>
<dbReference type="GO" id="GO:0004869">
    <property type="term" value="F:cysteine-type endopeptidase inhibitor activity"/>
    <property type="evidence" value="ECO:0007669"/>
    <property type="project" value="UniProtKB-KW"/>
</dbReference>
<gene>
    <name evidence="6" type="ORF">OPV22_018999</name>
</gene>
<evidence type="ECO:0000256" key="4">
    <source>
        <dbReference type="SAM" id="SignalP"/>
    </source>
</evidence>
<accession>A0AAV8R1H5</accession>
<dbReference type="PANTHER" id="PTHR47364">
    <property type="entry name" value="CYSTEINE PROTEINASE INHIBITOR 5"/>
    <property type="match status" value="1"/>
</dbReference>
<dbReference type="Proteomes" id="UP001222027">
    <property type="component" value="Unassembled WGS sequence"/>
</dbReference>
<dbReference type="InterPro" id="IPR000010">
    <property type="entry name" value="Cystatin_dom"/>
</dbReference>
<evidence type="ECO:0000313" key="7">
    <source>
        <dbReference type="Proteomes" id="UP001222027"/>
    </source>
</evidence>
<sequence length="125" mass="14182">MRSLLLPPLLCSLLVSTLFATSHAMDPPRKEVHGGWATIKDLKDPHVREIAEFAVSEHNKLEKTNLTLRKVEGGEIQVVEGMNYKLVLEAKDDGAGMVSEYKAVVWEKTWKHFRKLTSFVLLETH</sequence>
<dbReference type="Pfam" id="PF16845">
    <property type="entry name" value="SQAPI"/>
    <property type="match status" value="1"/>
</dbReference>
<organism evidence="6 7">
    <name type="scientific">Ensete ventricosum</name>
    <name type="common">Abyssinian banana</name>
    <name type="synonym">Musa ensete</name>
    <dbReference type="NCBI Taxonomy" id="4639"/>
    <lineage>
        <taxon>Eukaryota</taxon>
        <taxon>Viridiplantae</taxon>
        <taxon>Streptophyta</taxon>
        <taxon>Embryophyta</taxon>
        <taxon>Tracheophyta</taxon>
        <taxon>Spermatophyta</taxon>
        <taxon>Magnoliopsida</taxon>
        <taxon>Liliopsida</taxon>
        <taxon>Zingiberales</taxon>
        <taxon>Musaceae</taxon>
        <taxon>Ensete</taxon>
    </lineage>
</organism>
<dbReference type="SMART" id="SM00043">
    <property type="entry name" value="CY"/>
    <property type="match status" value="1"/>
</dbReference>
<evidence type="ECO:0000313" key="6">
    <source>
        <dbReference type="EMBL" id="KAJ8486514.1"/>
    </source>
</evidence>